<feature type="compositionally biased region" description="Basic and acidic residues" evidence="7">
    <location>
        <begin position="353"/>
        <end position="368"/>
    </location>
</feature>
<evidence type="ECO:0000256" key="1">
    <source>
        <dbReference type="ARBA" id="ARBA00004173"/>
    </source>
</evidence>
<feature type="compositionally biased region" description="Polar residues" evidence="7">
    <location>
        <begin position="446"/>
        <end position="456"/>
    </location>
</feature>
<keyword evidence="5" id="KW-0496">Mitochondrion</keyword>
<feature type="region of interest" description="Disordered" evidence="7">
    <location>
        <begin position="1096"/>
        <end position="1131"/>
    </location>
</feature>
<feature type="region of interest" description="Disordered" evidence="7">
    <location>
        <begin position="248"/>
        <end position="396"/>
    </location>
</feature>
<evidence type="ECO:0000256" key="4">
    <source>
        <dbReference type="ARBA" id="ARBA00022824"/>
    </source>
</evidence>
<gene>
    <name evidence="9" type="ORF">ALECFALPRED_003062</name>
</gene>
<dbReference type="GO" id="GO:0005739">
    <property type="term" value="C:mitochondrion"/>
    <property type="evidence" value="ECO:0007669"/>
    <property type="project" value="UniProtKB-SubCell"/>
</dbReference>
<feature type="region of interest" description="Disordered" evidence="7">
    <location>
        <begin position="411"/>
        <end position="480"/>
    </location>
</feature>
<dbReference type="PANTHER" id="PTHR48182">
    <property type="entry name" value="PROTEIN SERAC1"/>
    <property type="match status" value="1"/>
</dbReference>
<evidence type="ECO:0000259" key="8">
    <source>
        <dbReference type="Pfam" id="PF00082"/>
    </source>
</evidence>
<feature type="compositionally biased region" description="Polar residues" evidence="7">
    <location>
        <begin position="464"/>
        <end position="473"/>
    </location>
</feature>
<feature type="compositionally biased region" description="Polar residues" evidence="7">
    <location>
        <begin position="324"/>
        <end position="341"/>
    </location>
</feature>
<dbReference type="InterPro" id="IPR036852">
    <property type="entry name" value="Peptidase_S8/S53_dom_sf"/>
</dbReference>
<dbReference type="GO" id="GO:0004252">
    <property type="term" value="F:serine-type endopeptidase activity"/>
    <property type="evidence" value="ECO:0007669"/>
    <property type="project" value="InterPro"/>
</dbReference>
<dbReference type="Pfam" id="PF13424">
    <property type="entry name" value="TPR_12"/>
    <property type="match status" value="2"/>
</dbReference>
<dbReference type="InterPro" id="IPR011990">
    <property type="entry name" value="TPR-like_helical_dom_sf"/>
</dbReference>
<dbReference type="SUPFAM" id="SSF48452">
    <property type="entry name" value="TPR-like"/>
    <property type="match status" value="2"/>
</dbReference>
<evidence type="ECO:0000313" key="9">
    <source>
        <dbReference type="EMBL" id="CAF9907090.1"/>
    </source>
</evidence>
<dbReference type="Proteomes" id="UP000664203">
    <property type="component" value="Unassembled WGS sequence"/>
</dbReference>
<dbReference type="Gene3D" id="1.25.40.10">
    <property type="entry name" value="Tetratricopeptide repeat domain"/>
    <property type="match status" value="1"/>
</dbReference>
<evidence type="ECO:0000256" key="7">
    <source>
        <dbReference type="SAM" id="MobiDB-lite"/>
    </source>
</evidence>
<reference evidence="9" key="1">
    <citation type="submission" date="2021-03" db="EMBL/GenBank/DDBJ databases">
        <authorList>
            <person name="Tagirdzhanova G."/>
        </authorList>
    </citation>
    <scope>NUCLEOTIDE SEQUENCE</scope>
</reference>
<feature type="compositionally biased region" description="Basic and acidic residues" evidence="7">
    <location>
        <begin position="419"/>
        <end position="428"/>
    </location>
</feature>
<dbReference type="GO" id="GO:0005783">
    <property type="term" value="C:endoplasmic reticulum"/>
    <property type="evidence" value="ECO:0007669"/>
    <property type="project" value="UniProtKB-SubCell"/>
</dbReference>
<dbReference type="InterPro" id="IPR052374">
    <property type="entry name" value="SERAC1"/>
</dbReference>
<dbReference type="EMBL" id="CAJPDR010000020">
    <property type="protein sequence ID" value="CAF9907090.1"/>
    <property type="molecule type" value="Genomic_DNA"/>
</dbReference>
<dbReference type="GO" id="GO:0016020">
    <property type="term" value="C:membrane"/>
    <property type="evidence" value="ECO:0007669"/>
    <property type="project" value="UniProtKB-SubCell"/>
</dbReference>
<evidence type="ECO:0000256" key="2">
    <source>
        <dbReference type="ARBA" id="ARBA00004240"/>
    </source>
</evidence>
<feature type="compositionally biased region" description="Basic and acidic residues" evidence="7">
    <location>
        <begin position="299"/>
        <end position="312"/>
    </location>
</feature>
<dbReference type="CDD" id="cd00306">
    <property type="entry name" value="Peptidases_S8_S53"/>
    <property type="match status" value="1"/>
</dbReference>
<dbReference type="GO" id="GO:0006508">
    <property type="term" value="P:proteolysis"/>
    <property type="evidence" value="ECO:0007669"/>
    <property type="project" value="InterPro"/>
</dbReference>
<feature type="compositionally biased region" description="Basic residues" evidence="7">
    <location>
        <begin position="342"/>
        <end position="352"/>
    </location>
</feature>
<feature type="compositionally biased region" description="Basic and acidic residues" evidence="7">
    <location>
        <begin position="267"/>
        <end position="288"/>
    </location>
</feature>
<accession>A0A8H3I4J5</accession>
<dbReference type="PANTHER" id="PTHR48182:SF2">
    <property type="entry name" value="PROTEIN SERAC1"/>
    <property type="match status" value="1"/>
</dbReference>
<dbReference type="Gene3D" id="3.40.50.200">
    <property type="entry name" value="Peptidase S8/S53 domain"/>
    <property type="match status" value="1"/>
</dbReference>
<keyword evidence="6" id="KW-0472">Membrane</keyword>
<dbReference type="InterPro" id="IPR000209">
    <property type="entry name" value="Peptidase_S8/S53_dom"/>
</dbReference>
<dbReference type="OrthoDB" id="206201at2759"/>
<evidence type="ECO:0000256" key="6">
    <source>
        <dbReference type="ARBA" id="ARBA00023136"/>
    </source>
</evidence>
<dbReference type="InterPro" id="IPR029058">
    <property type="entry name" value="AB_hydrolase_fold"/>
</dbReference>
<dbReference type="Pfam" id="PF00082">
    <property type="entry name" value="Peptidase_S8"/>
    <property type="match status" value="1"/>
</dbReference>
<protein>
    <recommendedName>
        <fullName evidence="8">Peptidase S8/S53 domain-containing protein</fullName>
    </recommendedName>
</protein>
<evidence type="ECO:0000256" key="5">
    <source>
        <dbReference type="ARBA" id="ARBA00023128"/>
    </source>
</evidence>
<comment type="subcellular location">
    <subcellularLocation>
        <location evidence="2">Endoplasmic reticulum</location>
    </subcellularLocation>
    <subcellularLocation>
        <location evidence="3">Membrane</location>
    </subcellularLocation>
    <subcellularLocation>
        <location evidence="1">Mitochondrion</location>
    </subcellularLocation>
</comment>
<dbReference type="SUPFAM" id="SSF52743">
    <property type="entry name" value="Subtilisin-like"/>
    <property type="match status" value="1"/>
</dbReference>
<feature type="compositionally biased region" description="Polar residues" evidence="7">
    <location>
        <begin position="369"/>
        <end position="386"/>
    </location>
</feature>
<evidence type="ECO:0000256" key="3">
    <source>
        <dbReference type="ARBA" id="ARBA00004370"/>
    </source>
</evidence>
<name>A0A8H3I4J5_9LECA</name>
<dbReference type="SUPFAM" id="SSF53474">
    <property type="entry name" value="alpha/beta-Hydrolases"/>
    <property type="match status" value="1"/>
</dbReference>
<feature type="domain" description="Peptidase S8/S53" evidence="8">
    <location>
        <begin position="1008"/>
        <end position="1095"/>
    </location>
</feature>
<dbReference type="Gene3D" id="3.40.50.1820">
    <property type="entry name" value="alpha/beta hydrolase"/>
    <property type="match status" value="1"/>
</dbReference>
<proteinExistence type="predicted"/>
<dbReference type="AlphaFoldDB" id="A0A8H3I4J5"/>
<organism evidence="9 10">
    <name type="scientific">Alectoria fallacina</name>
    <dbReference type="NCBI Taxonomy" id="1903189"/>
    <lineage>
        <taxon>Eukaryota</taxon>
        <taxon>Fungi</taxon>
        <taxon>Dikarya</taxon>
        <taxon>Ascomycota</taxon>
        <taxon>Pezizomycotina</taxon>
        <taxon>Lecanoromycetes</taxon>
        <taxon>OSLEUM clade</taxon>
        <taxon>Lecanoromycetidae</taxon>
        <taxon>Lecanorales</taxon>
        <taxon>Lecanorineae</taxon>
        <taxon>Parmeliaceae</taxon>
        <taxon>Alectoria</taxon>
    </lineage>
</organism>
<sequence>MALSGSSPNVFRTLGMGEHNKKDKIARRHSQRGEFERASSLFRENLAWSKKTLGSRDLVTLEDQDLLSFNLHELSQYEQAEALDRQTLQVRKKDQGSRHEDTLETQHNLAFNLFKVGRYTEAADLDRRTLKARENAQGLEDQKSLSSRHNLAASLQELKVYSEAADLNRETLKIRERKCQKDDDDLIASRHNLATNLHGLAQYDEAADLLQQNLSVLRKTRKIDDSQLSRNEQSLTINLNALNRIEKGEEDRKRDDRKRKKAWDTNVLHEQKPLEREAPAKFKIDQESTGRNAGSDYVVTDRDKNQYDDSPRHARTGARITAATHGSNNKESAGTEIQRSHSINHKRRPRKEKSREELQTSTRTEDNISTRLGISKSDGQANTPGPISNHKRASSASEAMMPLSTRMGTASAPTIVFPPEHRDADKKQSSLSIPVVKERRPRAKSDQNLAKSCSSKESGEAPVTKTTRPSSVGPSLKAALSPGLNERNLKNSEQVAKDLDRLQIDPRSFKHEIHYHPSVQDSHYLTQPTWQQPYQNAADHPTIEPTEAPVIMSTSPTDRVRVWRVEEIPDGTSKESLQQMFPFEQRDRIKITSLSPNVNLNRQTLTATVAFLAGPEDELRLISSSDMRIDKDFYGFTPLHTPDGHVDADVIAITGLAGHAFGSWAASQHHMWLRDFLPRDFPRTRILLYGYNSHIAHSQSRSIIADFTSNFIAKFRTMRSQSRSESRPIVLIGHSLGCLIIKGALVELGSNFFHSSTDPPPPVQCLILFGAPHRGLDVVALQTMVRGTPSEELVRELDMRSPTLQMLNDGFRRVYEGLDILTIYEMEPTASLQEVTPGCWKCTGPLVMMTEKSSALLNWLKEERVGLNQNHSRIAKVDLGQNGCYDDIVHFMQESFLSLRPRRAPSSWDAARPDAIRIETASAPTSALPSQGRNAEGHDWFLRLEKKSQALLEPHRKDQMRRVKIAILDTGIDRTRAEIEAELNKRIKGSKSWIDDQGGDNFGHDFNSSLNPDNISRAITHAADEWGVDIIPMSFGFPRRYVNVDKAIDRASKKDVIMLAAASNSGANRMIHCPASSPRVICINSADSGGAISRYNPPPLSKSHNFPLSEKPFHRPGQTGLEEAPRSVGGLGRPRHQSLLWLWNLRNRPR</sequence>
<keyword evidence="10" id="KW-1185">Reference proteome</keyword>
<keyword evidence="4" id="KW-0256">Endoplasmic reticulum</keyword>
<evidence type="ECO:0000313" key="10">
    <source>
        <dbReference type="Proteomes" id="UP000664203"/>
    </source>
</evidence>
<comment type="caution">
    <text evidence="9">The sequence shown here is derived from an EMBL/GenBank/DDBJ whole genome shotgun (WGS) entry which is preliminary data.</text>
</comment>